<keyword evidence="3" id="KW-1185">Reference proteome</keyword>
<sequence length="218" mass="25684">MFSKARKTLQFLFYAVLTSYAPYDFRTIPPENTIIFVPDVICRRDRRSQSARSYFSSVAQHCPYGAGEAVVKKIELMRSSRIPNHEFLLFYVKDHRNIYASGRLPVASASAEEYSDRSYPYARVIYNIILESQTGNLKYTKGKAPLEDIATSKQLTQTYIEKWREFQVDIEERIKVREDPMRRMEEAKRQTEACQREIERMKQELEVLREESAELTRK</sequence>
<reference evidence="3" key="1">
    <citation type="journal article" date="2017" name="Nat. Ecol. Evol.">
        <title>Genome expansion and lineage-specific genetic innovations in the forest pathogenic fungi Armillaria.</title>
        <authorList>
            <person name="Sipos G."/>
            <person name="Prasanna A.N."/>
            <person name="Walter M.C."/>
            <person name="O'Connor E."/>
            <person name="Balint B."/>
            <person name="Krizsan K."/>
            <person name="Kiss B."/>
            <person name="Hess J."/>
            <person name="Varga T."/>
            <person name="Slot J."/>
            <person name="Riley R."/>
            <person name="Boka B."/>
            <person name="Rigling D."/>
            <person name="Barry K."/>
            <person name="Lee J."/>
            <person name="Mihaltcheva S."/>
            <person name="LaButti K."/>
            <person name="Lipzen A."/>
            <person name="Waldron R."/>
            <person name="Moloney N.M."/>
            <person name="Sperisen C."/>
            <person name="Kredics L."/>
            <person name="Vagvoelgyi C."/>
            <person name="Patrignani A."/>
            <person name="Fitzpatrick D."/>
            <person name="Nagy I."/>
            <person name="Doyle S."/>
            <person name="Anderson J.B."/>
            <person name="Grigoriev I.V."/>
            <person name="Gueldener U."/>
            <person name="Muensterkoetter M."/>
            <person name="Nagy L.G."/>
        </authorList>
    </citation>
    <scope>NUCLEOTIDE SEQUENCE [LARGE SCALE GENOMIC DNA]</scope>
    <source>
        <strain evidence="3">28-4</strain>
    </source>
</reference>
<accession>A0A2H3C3G2</accession>
<protein>
    <submittedName>
        <fullName evidence="2">Uncharacterized protein</fullName>
    </submittedName>
</protein>
<dbReference type="EMBL" id="KZ293425">
    <property type="protein sequence ID" value="PBK70673.1"/>
    <property type="molecule type" value="Genomic_DNA"/>
</dbReference>
<evidence type="ECO:0000313" key="2">
    <source>
        <dbReference type="EMBL" id="PBK70673.1"/>
    </source>
</evidence>
<proteinExistence type="predicted"/>
<dbReference type="Proteomes" id="UP000218334">
    <property type="component" value="Unassembled WGS sequence"/>
</dbReference>
<evidence type="ECO:0000256" key="1">
    <source>
        <dbReference type="SAM" id="Coils"/>
    </source>
</evidence>
<gene>
    <name evidence="2" type="ORF">ARMSODRAFT_1003287</name>
</gene>
<name>A0A2H3C3G2_9AGAR</name>
<organism evidence="2 3">
    <name type="scientific">Armillaria solidipes</name>
    <dbReference type="NCBI Taxonomy" id="1076256"/>
    <lineage>
        <taxon>Eukaryota</taxon>
        <taxon>Fungi</taxon>
        <taxon>Dikarya</taxon>
        <taxon>Basidiomycota</taxon>
        <taxon>Agaricomycotina</taxon>
        <taxon>Agaricomycetes</taxon>
        <taxon>Agaricomycetidae</taxon>
        <taxon>Agaricales</taxon>
        <taxon>Marasmiineae</taxon>
        <taxon>Physalacriaceae</taxon>
        <taxon>Armillaria</taxon>
    </lineage>
</organism>
<dbReference type="AlphaFoldDB" id="A0A2H3C3G2"/>
<feature type="coiled-coil region" evidence="1">
    <location>
        <begin position="184"/>
        <end position="218"/>
    </location>
</feature>
<evidence type="ECO:0000313" key="3">
    <source>
        <dbReference type="Proteomes" id="UP000218334"/>
    </source>
</evidence>
<keyword evidence="1" id="KW-0175">Coiled coil</keyword>